<organism evidence="1 2">
    <name type="scientific">Candidatus Alectryocaccomicrobium excrementavium</name>
    <dbReference type="NCBI Taxonomy" id="2840668"/>
    <lineage>
        <taxon>Bacteria</taxon>
        <taxon>Bacillati</taxon>
        <taxon>Bacillota</taxon>
        <taxon>Clostridia</taxon>
        <taxon>Candidatus Alectryocaccomicrobium</taxon>
    </lineage>
</organism>
<proteinExistence type="predicted"/>
<evidence type="ECO:0000313" key="2">
    <source>
        <dbReference type="Proteomes" id="UP000824140"/>
    </source>
</evidence>
<dbReference type="AlphaFoldDB" id="A0A9D1FZS6"/>
<reference evidence="1" key="2">
    <citation type="journal article" date="2021" name="PeerJ">
        <title>Extensive microbial diversity within the chicken gut microbiome revealed by metagenomics and culture.</title>
        <authorList>
            <person name="Gilroy R."/>
            <person name="Ravi A."/>
            <person name="Getino M."/>
            <person name="Pursley I."/>
            <person name="Horton D.L."/>
            <person name="Alikhan N.F."/>
            <person name="Baker D."/>
            <person name="Gharbi K."/>
            <person name="Hall N."/>
            <person name="Watson M."/>
            <person name="Adriaenssens E.M."/>
            <person name="Foster-Nyarko E."/>
            <person name="Jarju S."/>
            <person name="Secka A."/>
            <person name="Antonio M."/>
            <person name="Oren A."/>
            <person name="Chaudhuri R.R."/>
            <person name="La Ragione R."/>
            <person name="Hildebrand F."/>
            <person name="Pallen M.J."/>
        </authorList>
    </citation>
    <scope>NUCLEOTIDE SEQUENCE</scope>
    <source>
        <strain evidence="1">13766</strain>
    </source>
</reference>
<comment type="caution">
    <text evidence="1">The sequence shown here is derived from an EMBL/GenBank/DDBJ whole genome shotgun (WGS) entry which is preliminary data.</text>
</comment>
<gene>
    <name evidence="1" type="ORF">IAA84_02465</name>
</gene>
<protein>
    <submittedName>
        <fullName evidence="1">Uncharacterized protein</fullName>
    </submittedName>
</protein>
<accession>A0A9D1FZS6</accession>
<dbReference type="Proteomes" id="UP000824140">
    <property type="component" value="Unassembled WGS sequence"/>
</dbReference>
<name>A0A9D1FZS6_9FIRM</name>
<sequence>MKKYRFGPGAALLTLLAVVLAMSALGVLTLMNARSDDVLSERAASVAESVARLDVNAEFSLAALDAALAAAPAEGGEAAYRAAVAAALPEGMELDIETGVIRWTEKSEDGRFLVCSVALAPAGEFPRFTWLEHRLVTELDAAAALE</sequence>
<dbReference type="EMBL" id="DVJN01000048">
    <property type="protein sequence ID" value="HIS91860.1"/>
    <property type="molecule type" value="Genomic_DNA"/>
</dbReference>
<evidence type="ECO:0000313" key="1">
    <source>
        <dbReference type="EMBL" id="HIS91860.1"/>
    </source>
</evidence>
<reference evidence="1" key="1">
    <citation type="submission" date="2020-10" db="EMBL/GenBank/DDBJ databases">
        <authorList>
            <person name="Gilroy R."/>
        </authorList>
    </citation>
    <scope>NUCLEOTIDE SEQUENCE</scope>
    <source>
        <strain evidence="1">13766</strain>
    </source>
</reference>